<protein>
    <submittedName>
        <fullName evidence="1">Uncharacterized protein</fullName>
    </submittedName>
</protein>
<reference evidence="1" key="1">
    <citation type="journal article" date="2020" name="Nature">
        <title>Giant virus diversity and host interactions through global metagenomics.</title>
        <authorList>
            <person name="Schulz F."/>
            <person name="Roux S."/>
            <person name="Paez-Espino D."/>
            <person name="Jungbluth S."/>
            <person name="Walsh D.A."/>
            <person name="Denef V.J."/>
            <person name="McMahon K.D."/>
            <person name="Konstantinidis K.T."/>
            <person name="Eloe-Fadrosh E.A."/>
            <person name="Kyrpides N.C."/>
            <person name="Woyke T."/>
        </authorList>
    </citation>
    <scope>NUCLEOTIDE SEQUENCE</scope>
    <source>
        <strain evidence="1">GVMAG-M-3300023174-60</strain>
    </source>
</reference>
<name>A0A6C0DVM1_9ZZZZ</name>
<evidence type="ECO:0000313" key="1">
    <source>
        <dbReference type="EMBL" id="QHT20528.1"/>
    </source>
</evidence>
<sequence length="248" mass="28310">MSIVTYPSFSKTIQAFLTYLSSNSDALRKDPAELTEIKKKLHSQGDAASQGSGNQVTDQETCFAAALESFGFKYSSSKVLPSENGFYYIYQVNGTQRSIDFQVYDWFSATKRKSVNFDLKHTKTDIFFLNDGWFHENIVYIISWMRRISEPRKKKVVEPATFIALGQQIPTVEEAALYEELCEIKKKYNTDYKGSGSFHCYLRFANTYKCDRFTAEYTTECLTATLSVVGPRRRPAVAEDDTMSMDSI</sequence>
<accession>A0A6C0DVM1</accession>
<dbReference type="AlphaFoldDB" id="A0A6C0DVM1"/>
<dbReference type="EMBL" id="MN739678">
    <property type="protein sequence ID" value="QHT20528.1"/>
    <property type="molecule type" value="Genomic_DNA"/>
</dbReference>
<proteinExistence type="predicted"/>
<organism evidence="1">
    <name type="scientific">viral metagenome</name>
    <dbReference type="NCBI Taxonomy" id="1070528"/>
    <lineage>
        <taxon>unclassified sequences</taxon>
        <taxon>metagenomes</taxon>
        <taxon>organismal metagenomes</taxon>
    </lineage>
</organism>